<reference evidence="2 3" key="1">
    <citation type="submission" date="2016-11" db="EMBL/GenBank/DDBJ databases">
        <authorList>
            <person name="Jaros S."/>
            <person name="Januszkiewicz K."/>
            <person name="Wedrychowicz H."/>
        </authorList>
    </citation>
    <scope>NUCLEOTIDE SEQUENCE [LARGE SCALE GENOMIC DNA]</scope>
    <source>
        <strain evidence="2 3">DSM 18899</strain>
    </source>
</reference>
<keyword evidence="1" id="KW-1133">Transmembrane helix</keyword>
<feature type="transmembrane region" description="Helical" evidence="1">
    <location>
        <begin position="87"/>
        <end position="107"/>
    </location>
</feature>
<name>A0A1K2HMF7_9NEIS</name>
<protein>
    <recommendedName>
        <fullName evidence="4">Transmembrane protein</fullName>
    </recommendedName>
</protein>
<accession>A0A1K2HMF7</accession>
<gene>
    <name evidence="2" type="ORF">SAMN02745887_02715</name>
</gene>
<evidence type="ECO:0008006" key="4">
    <source>
        <dbReference type="Google" id="ProtNLM"/>
    </source>
</evidence>
<sequence>MTPSVPIPTDNIYKFACLFGLALIVSGIFAFVSTYTASLDRKVKYSQVVLELQAKPTKTKAEERLISLNERLIEVTRKNENSANSTVGFVIGLGLVLSGFGATRWYVVIQRRDDRLAALQLEKLEAEIAKLRSETKPPIAPVGNGASVPPADS</sequence>
<keyword evidence="1" id="KW-0472">Membrane</keyword>
<dbReference type="RefSeq" id="WP_072429220.1">
    <property type="nucleotide sequence ID" value="NZ_FPKR01000011.1"/>
</dbReference>
<keyword evidence="3" id="KW-1185">Reference proteome</keyword>
<evidence type="ECO:0000313" key="2">
    <source>
        <dbReference type="EMBL" id="SFZ78008.1"/>
    </source>
</evidence>
<dbReference type="Proteomes" id="UP000186513">
    <property type="component" value="Unassembled WGS sequence"/>
</dbReference>
<evidence type="ECO:0000256" key="1">
    <source>
        <dbReference type="SAM" id="Phobius"/>
    </source>
</evidence>
<keyword evidence="1" id="KW-0812">Transmembrane</keyword>
<evidence type="ECO:0000313" key="3">
    <source>
        <dbReference type="Proteomes" id="UP000186513"/>
    </source>
</evidence>
<dbReference type="EMBL" id="FPKR01000011">
    <property type="protein sequence ID" value="SFZ78008.1"/>
    <property type="molecule type" value="Genomic_DNA"/>
</dbReference>
<dbReference type="OrthoDB" id="8908843at2"/>
<dbReference type="AlphaFoldDB" id="A0A1K2HMF7"/>
<proteinExistence type="predicted"/>
<feature type="transmembrane region" description="Helical" evidence="1">
    <location>
        <begin position="12"/>
        <end position="32"/>
    </location>
</feature>
<organism evidence="2 3">
    <name type="scientific">Chitinimonas taiwanensis DSM 18899</name>
    <dbReference type="NCBI Taxonomy" id="1121279"/>
    <lineage>
        <taxon>Bacteria</taxon>
        <taxon>Pseudomonadati</taxon>
        <taxon>Pseudomonadota</taxon>
        <taxon>Betaproteobacteria</taxon>
        <taxon>Neisseriales</taxon>
        <taxon>Chitinibacteraceae</taxon>
        <taxon>Chitinimonas</taxon>
    </lineage>
</organism>